<dbReference type="InterPro" id="IPR004104">
    <property type="entry name" value="Gfo/Idh/MocA-like_OxRdtase_C"/>
</dbReference>
<dbReference type="RefSeq" id="WP_284253212.1">
    <property type="nucleotide sequence ID" value="NZ_BSVB01000001.1"/>
</dbReference>
<dbReference type="Gene3D" id="3.30.360.10">
    <property type="entry name" value="Dihydrodipicolinate Reductase, domain 2"/>
    <property type="match status" value="1"/>
</dbReference>
<name>A0ABQ6K0U7_9MICO</name>
<gene>
    <name evidence="3" type="ORF">GCM10025881_10500</name>
</gene>
<accession>A0ABQ6K0U7</accession>
<evidence type="ECO:0000256" key="1">
    <source>
        <dbReference type="ARBA" id="ARBA00010928"/>
    </source>
</evidence>
<keyword evidence="4" id="KW-1185">Reference proteome</keyword>
<proteinExistence type="inferred from homology"/>
<reference evidence="4" key="1">
    <citation type="journal article" date="2019" name="Int. J. Syst. Evol. Microbiol.">
        <title>The Global Catalogue of Microorganisms (GCM) 10K type strain sequencing project: providing services to taxonomists for standard genome sequencing and annotation.</title>
        <authorList>
            <consortium name="The Broad Institute Genomics Platform"/>
            <consortium name="The Broad Institute Genome Sequencing Center for Infectious Disease"/>
            <person name="Wu L."/>
            <person name="Ma J."/>
        </authorList>
    </citation>
    <scope>NUCLEOTIDE SEQUENCE [LARGE SCALE GENOMIC DNA]</scope>
    <source>
        <strain evidence="4">NBRC 108894</strain>
    </source>
</reference>
<dbReference type="Pfam" id="PF02894">
    <property type="entry name" value="GFO_IDH_MocA_C"/>
    <property type="match status" value="1"/>
</dbReference>
<evidence type="ECO:0000313" key="3">
    <source>
        <dbReference type="EMBL" id="GMA94226.1"/>
    </source>
</evidence>
<evidence type="ECO:0000313" key="4">
    <source>
        <dbReference type="Proteomes" id="UP001157034"/>
    </source>
</evidence>
<evidence type="ECO:0000259" key="2">
    <source>
        <dbReference type="Pfam" id="PF02894"/>
    </source>
</evidence>
<dbReference type="EMBL" id="BSVB01000001">
    <property type="protein sequence ID" value="GMA94226.1"/>
    <property type="molecule type" value="Genomic_DNA"/>
</dbReference>
<sequence>MGAATLGFHTGFSVAGPGGLLEHDSLRHPVLQFDGIVADDGDDGYLPPVDAATSPYTAELADFARAIRDGDDARVTARDGLEAVRIAAAVNRSLDEGRAIPLEDVR</sequence>
<feature type="domain" description="Gfo/Idh/MocA-like oxidoreductase C-terminal" evidence="2">
    <location>
        <begin position="52"/>
        <end position="102"/>
    </location>
</feature>
<comment type="similarity">
    <text evidence="1">Belongs to the Gfo/Idh/MocA family.</text>
</comment>
<protein>
    <recommendedName>
        <fullName evidence="2">Gfo/Idh/MocA-like oxidoreductase C-terminal domain-containing protein</fullName>
    </recommendedName>
</protein>
<organism evidence="3 4">
    <name type="scientific">Pseudolysinimonas kribbensis</name>
    <dbReference type="NCBI Taxonomy" id="433641"/>
    <lineage>
        <taxon>Bacteria</taxon>
        <taxon>Bacillati</taxon>
        <taxon>Actinomycetota</taxon>
        <taxon>Actinomycetes</taxon>
        <taxon>Micrococcales</taxon>
        <taxon>Microbacteriaceae</taxon>
        <taxon>Pseudolysinimonas</taxon>
    </lineage>
</organism>
<dbReference type="Proteomes" id="UP001157034">
    <property type="component" value="Unassembled WGS sequence"/>
</dbReference>
<comment type="caution">
    <text evidence="3">The sequence shown here is derived from an EMBL/GenBank/DDBJ whole genome shotgun (WGS) entry which is preliminary data.</text>
</comment>